<keyword evidence="2" id="KW-1185">Reference proteome</keyword>
<protein>
    <submittedName>
        <fullName evidence="1">Uncharacterized protein</fullName>
    </submittedName>
</protein>
<gene>
    <name evidence="1" type="ORF">LX80_00351</name>
</gene>
<dbReference type="EMBL" id="QKZV01000001">
    <property type="protein sequence ID" value="PZX65858.1"/>
    <property type="molecule type" value="Genomic_DNA"/>
</dbReference>
<dbReference type="AlphaFoldDB" id="A0A2W7RYJ2"/>
<reference evidence="1 2" key="1">
    <citation type="submission" date="2018-06" db="EMBL/GenBank/DDBJ databases">
        <title>Genomic Encyclopedia of Archaeal and Bacterial Type Strains, Phase II (KMG-II): from individual species to whole genera.</title>
        <authorList>
            <person name="Goeker M."/>
        </authorList>
    </citation>
    <scope>NUCLEOTIDE SEQUENCE [LARGE SCALE GENOMIC DNA]</scope>
    <source>
        <strain evidence="1 2">DSM 23241</strain>
    </source>
</reference>
<name>A0A2W7RYJ2_9BACT</name>
<proteinExistence type="predicted"/>
<sequence>MLNKENRNKLQHTLYDCVNIPIQSIQKIKGYTRLIHSLVLWLEDFNI</sequence>
<organism evidence="1 2">
    <name type="scientific">Hydrotalea sandarakina</name>
    <dbReference type="NCBI Taxonomy" id="1004304"/>
    <lineage>
        <taxon>Bacteria</taxon>
        <taxon>Pseudomonadati</taxon>
        <taxon>Bacteroidota</taxon>
        <taxon>Chitinophagia</taxon>
        <taxon>Chitinophagales</taxon>
        <taxon>Chitinophagaceae</taxon>
        <taxon>Hydrotalea</taxon>
    </lineage>
</organism>
<comment type="caution">
    <text evidence="1">The sequence shown here is derived from an EMBL/GenBank/DDBJ whole genome shotgun (WGS) entry which is preliminary data.</text>
</comment>
<evidence type="ECO:0000313" key="1">
    <source>
        <dbReference type="EMBL" id="PZX65858.1"/>
    </source>
</evidence>
<accession>A0A2W7RYJ2</accession>
<dbReference type="Proteomes" id="UP000249720">
    <property type="component" value="Unassembled WGS sequence"/>
</dbReference>
<evidence type="ECO:0000313" key="2">
    <source>
        <dbReference type="Proteomes" id="UP000249720"/>
    </source>
</evidence>